<dbReference type="InterPro" id="IPR000756">
    <property type="entry name" value="Diacylglycerol_kin_accessory"/>
</dbReference>
<evidence type="ECO:0000313" key="2">
    <source>
        <dbReference type="EMBL" id="OUC47250.1"/>
    </source>
</evidence>
<accession>A0A1Y3ER70</accession>
<organism evidence="2 3">
    <name type="scientific">Trichinella nativa</name>
    <dbReference type="NCBI Taxonomy" id="6335"/>
    <lineage>
        <taxon>Eukaryota</taxon>
        <taxon>Metazoa</taxon>
        <taxon>Ecdysozoa</taxon>
        <taxon>Nematoda</taxon>
        <taxon>Enoplea</taxon>
        <taxon>Dorylaimia</taxon>
        <taxon>Trichinellida</taxon>
        <taxon>Trichinellidae</taxon>
        <taxon>Trichinella</taxon>
    </lineage>
</organism>
<proteinExistence type="predicted"/>
<comment type="caution">
    <text evidence="2">The sequence shown here is derived from an EMBL/GenBank/DDBJ whole genome shotgun (WGS) entry which is preliminary data.</text>
</comment>
<protein>
    <recommendedName>
        <fullName evidence="1">Diacylglycerol kinase accessory domain-containing protein</fullName>
    </recommendedName>
</protein>
<feature type="domain" description="Diacylglycerol kinase accessory" evidence="1">
    <location>
        <begin position="1"/>
        <end position="37"/>
    </location>
</feature>
<dbReference type="Proteomes" id="UP000243006">
    <property type="component" value="Unassembled WGS sequence"/>
</dbReference>
<dbReference type="Pfam" id="PF00609">
    <property type="entry name" value="DAGK_acc"/>
    <property type="match status" value="1"/>
</dbReference>
<gene>
    <name evidence="2" type="ORF">D917_07075</name>
</gene>
<dbReference type="GO" id="GO:0004143">
    <property type="term" value="F:ATP-dependent diacylglycerol kinase activity"/>
    <property type="evidence" value="ECO:0007669"/>
    <property type="project" value="InterPro"/>
</dbReference>
<reference evidence="2 3" key="1">
    <citation type="submission" date="2015-04" db="EMBL/GenBank/DDBJ databases">
        <title>Draft genome of the roundworm Trichinella nativa.</title>
        <authorList>
            <person name="Mitreva M."/>
        </authorList>
    </citation>
    <scope>NUCLEOTIDE SEQUENCE [LARGE SCALE GENOMIC DNA]</scope>
    <source>
        <strain evidence="2 3">ISS45</strain>
    </source>
</reference>
<feature type="non-terminal residue" evidence="2">
    <location>
        <position position="39"/>
    </location>
</feature>
<evidence type="ECO:0000259" key="1">
    <source>
        <dbReference type="Pfam" id="PF00609"/>
    </source>
</evidence>
<evidence type="ECO:0000313" key="3">
    <source>
        <dbReference type="Proteomes" id="UP000243006"/>
    </source>
</evidence>
<dbReference type="AlphaFoldDB" id="A0A1Y3ER70"/>
<dbReference type="GO" id="GO:0007200">
    <property type="term" value="P:phospholipase C-activating G protein-coupled receptor signaling pathway"/>
    <property type="evidence" value="ECO:0007669"/>
    <property type="project" value="InterPro"/>
</dbReference>
<dbReference type="EMBL" id="LVZM01004911">
    <property type="protein sequence ID" value="OUC47250.1"/>
    <property type="molecule type" value="Genomic_DNA"/>
</dbReference>
<sequence>MGDKKIEVVGIQSVISMGQVKAGLRTSAKRLAQCSSAII</sequence>
<name>A0A1Y3ER70_9BILA</name>